<feature type="compositionally biased region" description="Basic residues" evidence="10">
    <location>
        <begin position="264"/>
        <end position="273"/>
    </location>
</feature>
<evidence type="ECO:0000256" key="6">
    <source>
        <dbReference type="ARBA" id="ARBA00023163"/>
    </source>
</evidence>
<dbReference type="Pfam" id="PF25026">
    <property type="entry name" value="Asd-4"/>
    <property type="match status" value="1"/>
</dbReference>
<keyword evidence="3 8" id="KW-0863">Zinc-finger</keyword>
<dbReference type="GO" id="GO:0045944">
    <property type="term" value="P:positive regulation of transcription by RNA polymerase II"/>
    <property type="evidence" value="ECO:0007669"/>
    <property type="project" value="TreeGrafter"/>
</dbReference>
<feature type="region of interest" description="Disordered" evidence="10">
    <location>
        <begin position="463"/>
        <end position="553"/>
    </location>
</feature>
<keyword evidence="5" id="KW-0805">Transcription regulation</keyword>
<dbReference type="InterPro" id="IPR039355">
    <property type="entry name" value="Transcription_factor_GATA"/>
</dbReference>
<proteinExistence type="predicted"/>
<dbReference type="EMBL" id="JAAGWQ010000052">
    <property type="protein sequence ID" value="KAF5673571.1"/>
    <property type="molecule type" value="Genomic_DNA"/>
</dbReference>
<feature type="compositionally biased region" description="Low complexity" evidence="10">
    <location>
        <begin position="230"/>
        <end position="239"/>
    </location>
</feature>
<dbReference type="OrthoDB" id="515401at2759"/>
<organism evidence="13 14">
    <name type="scientific">Fusarium heterosporum</name>
    <dbReference type="NCBI Taxonomy" id="42747"/>
    <lineage>
        <taxon>Eukaryota</taxon>
        <taxon>Fungi</taxon>
        <taxon>Dikarya</taxon>
        <taxon>Ascomycota</taxon>
        <taxon>Pezizomycotina</taxon>
        <taxon>Sordariomycetes</taxon>
        <taxon>Hypocreomycetidae</taxon>
        <taxon>Hypocreales</taxon>
        <taxon>Nectriaceae</taxon>
        <taxon>Fusarium</taxon>
        <taxon>Fusarium heterosporum species complex</taxon>
    </lineage>
</organism>
<keyword evidence="6" id="KW-0804">Transcription</keyword>
<gene>
    <name evidence="13" type="ORF">FHETE_3311</name>
</gene>
<feature type="region of interest" description="Disordered" evidence="10">
    <location>
        <begin position="221"/>
        <end position="288"/>
    </location>
</feature>
<evidence type="ECO:0000256" key="9">
    <source>
        <dbReference type="SAM" id="Coils"/>
    </source>
</evidence>
<dbReference type="GO" id="GO:0000122">
    <property type="term" value="P:negative regulation of transcription by RNA polymerase II"/>
    <property type="evidence" value="ECO:0007669"/>
    <property type="project" value="TreeGrafter"/>
</dbReference>
<dbReference type="GO" id="GO:0000981">
    <property type="term" value="F:DNA-binding transcription factor activity, RNA polymerase II-specific"/>
    <property type="evidence" value="ECO:0007669"/>
    <property type="project" value="TreeGrafter"/>
</dbReference>
<feature type="compositionally biased region" description="Basic and acidic residues" evidence="10">
    <location>
        <begin position="420"/>
        <end position="435"/>
    </location>
</feature>
<dbReference type="PANTHER" id="PTHR10071">
    <property type="entry name" value="TRANSCRIPTION FACTOR GATA FAMILY MEMBER"/>
    <property type="match status" value="1"/>
</dbReference>
<dbReference type="GO" id="GO:0008270">
    <property type="term" value="F:zinc ion binding"/>
    <property type="evidence" value="ECO:0007669"/>
    <property type="project" value="UniProtKB-KW"/>
</dbReference>
<evidence type="ECO:0000256" key="1">
    <source>
        <dbReference type="ARBA" id="ARBA00004123"/>
    </source>
</evidence>
<dbReference type="PANTHER" id="PTHR10071:SF338">
    <property type="entry name" value="GATA-TYPE DOMAIN-CONTAINING PROTEIN"/>
    <property type="match status" value="1"/>
</dbReference>
<dbReference type="InterPro" id="IPR056998">
    <property type="entry name" value="Asd-4/GZF3_helical"/>
</dbReference>
<feature type="coiled-coil region" evidence="9">
    <location>
        <begin position="347"/>
        <end position="409"/>
    </location>
</feature>
<dbReference type="PRINTS" id="PR00619">
    <property type="entry name" value="GATAZNFINGER"/>
</dbReference>
<evidence type="ECO:0000256" key="7">
    <source>
        <dbReference type="ARBA" id="ARBA00023242"/>
    </source>
</evidence>
<keyword evidence="4" id="KW-0862">Zinc</keyword>
<evidence type="ECO:0000256" key="4">
    <source>
        <dbReference type="ARBA" id="ARBA00022833"/>
    </source>
</evidence>
<keyword evidence="9" id="KW-0175">Coiled coil</keyword>
<evidence type="ECO:0000259" key="12">
    <source>
        <dbReference type="PROSITE" id="PS50114"/>
    </source>
</evidence>
<evidence type="ECO:0000313" key="13">
    <source>
        <dbReference type="EMBL" id="KAF5673571.1"/>
    </source>
</evidence>
<feature type="chain" id="PRO_5034948464" evidence="11">
    <location>
        <begin position="18"/>
        <end position="553"/>
    </location>
</feature>
<sequence>MSLYLLRAALLVQLNFALHHHLINTSIPDQPLPSRIEYIDELRASELNRRKSIIFTILNIAHRAHLQSTPTSSHSIEYHSMMEEDGTQLLPPTGLESIARSDPTSTVASPSLPQHVLPGISALAAANAATDATTQLRASAAPSPAMYATASPAATSGGSGSTMPTCQNCSTSTTPLWRRDEFGSVLCNACGLFLKLHGRPRPISLKTDVIKSRNRVKTMRPDLANKKKQQQQQQQQAAQGFAATDANGFDPSGQAAAAAAHAAHAARRASHKSNGHDGADSPISRTGTPSMYTHGLSSFMVDDPYQSGFVATGEGRASSPSNGDRKMEAPPTYEQLVAINSSLKTRVSELEVIIELFRGRLSQLEQQEAAARTGQQAADIEQSQLRAQLEDSHRRENSLKRRLDELELELQTNIGGNSAPDERPAKRPRTIDEPAKTQAEADIEAAAEALLASEASRPSEIAEPAHVVNGQEATEVPRSPEGTTEAPAISENQDVPIDPDMPVMDETETETLKPTEETKVPEDIEVVDAPAVAEASPETSEGIEAPQPATVAT</sequence>
<comment type="subcellular location">
    <subcellularLocation>
        <location evidence="1">Nucleus</location>
    </subcellularLocation>
</comment>
<protein>
    <submittedName>
        <fullName evidence="13">Putative GATA type zinc finger asd4</fullName>
    </submittedName>
</protein>
<keyword evidence="11" id="KW-0732">Signal</keyword>
<keyword evidence="2" id="KW-0479">Metal-binding</keyword>
<dbReference type="SUPFAM" id="SSF57716">
    <property type="entry name" value="Glucocorticoid receptor-like (DNA-binding domain)"/>
    <property type="match status" value="1"/>
</dbReference>
<dbReference type="CDD" id="cd00202">
    <property type="entry name" value="ZnF_GATA"/>
    <property type="match status" value="1"/>
</dbReference>
<dbReference type="SMART" id="SM00401">
    <property type="entry name" value="ZnF_GATA"/>
    <property type="match status" value="1"/>
</dbReference>
<dbReference type="PROSITE" id="PS50114">
    <property type="entry name" value="GATA_ZN_FINGER_2"/>
    <property type="match status" value="1"/>
</dbReference>
<dbReference type="Gene3D" id="3.30.50.10">
    <property type="entry name" value="Erythroid Transcription Factor GATA-1, subunit A"/>
    <property type="match status" value="1"/>
</dbReference>
<feature type="domain" description="GATA-type" evidence="12">
    <location>
        <begin position="166"/>
        <end position="213"/>
    </location>
</feature>
<name>A0A8H5TM18_FUSHE</name>
<keyword evidence="7" id="KW-0539">Nucleus</keyword>
<feature type="region of interest" description="Disordered" evidence="10">
    <location>
        <begin position="410"/>
        <end position="440"/>
    </location>
</feature>
<dbReference type="FunFam" id="3.30.50.10:FF:000007">
    <property type="entry name" value="Nitrogen regulatory AreA, N-terminal"/>
    <property type="match status" value="1"/>
</dbReference>
<dbReference type="GO" id="GO:0000978">
    <property type="term" value="F:RNA polymerase II cis-regulatory region sequence-specific DNA binding"/>
    <property type="evidence" value="ECO:0007669"/>
    <property type="project" value="TreeGrafter"/>
</dbReference>
<evidence type="ECO:0000256" key="8">
    <source>
        <dbReference type="PROSITE-ProRule" id="PRU00094"/>
    </source>
</evidence>
<reference evidence="13 14" key="1">
    <citation type="submission" date="2020-05" db="EMBL/GenBank/DDBJ databases">
        <title>Identification and distribution of gene clusters putatively required for synthesis of sphingolipid metabolism inhibitors in phylogenetically diverse species of the filamentous fungus Fusarium.</title>
        <authorList>
            <person name="Kim H.-S."/>
            <person name="Busman M."/>
            <person name="Brown D.W."/>
            <person name="Divon H."/>
            <person name="Uhlig S."/>
            <person name="Proctor R.H."/>
        </authorList>
    </citation>
    <scope>NUCLEOTIDE SEQUENCE [LARGE SCALE GENOMIC DNA]</scope>
    <source>
        <strain evidence="13 14">NRRL 20693</strain>
    </source>
</reference>
<dbReference type="GO" id="GO:0005634">
    <property type="term" value="C:nucleus"/>
    <property type="evidence" value="ECO:0007669"/>
    <property type="project" value="UniProtKB-SubCell"/>
</dbReference>
<evidence type="ECO:0000256" key="10">
    <source>
        <dbReference type="SAM" id="MobiDB-lite"/>
    </source>
</evidence>
<dbReference type="Proteomes" id="UP000567885">
    <property type="component" value="Unassembled WGS sequence"/>
</dbReference>
<evidence type="ECO:0000313" key="14">
    <source>
        <dbReference type="Proteomes" id="UP000567885"/>
    </source>
</evidence>
<accession>A0A8H5TM18</accession>
<feature type="compositionally biased region" description="Basic and acidic residues" evidence="10">
    <location>
        <begin position="510"/>
        <end position="522"/>
    </location>
</feature>
<dbReference type="InterPro" id="IPR000679">
    <property type="entry name" value="Znf_GATA"/>
</dbReference>
<dbReference type="InterPro" id="IPR013088">
    <property type="entry name" value="Znf_NHR/GATA"/>
</dbReference>
<dbReference type="Pfam" id="PF00320">
    <property type="entry name" value="GATA"/>
    <property type="match status" value="1"/>
</dbReference>
<dbReference type="AlphaFoldDB" id="A0A8H5TM18"/>
<evidence type="ECO:0000256" key="2">
    <source>
        <dbReference type="ARBA" id="ARBA00022723"/>
    </source>
</evidence>
<evidence type="ECO:0000256" key="3">
    <source>
        <dbReference type="ARBA" id="ARBA00022771"/>
    </source>
</evidence>
<feature type="signal peptide" evidence="11">
    <location>
        <begin position="1"/>
        <end position="17"/>
    </location>
</feature>
<dbReference type="PROSITE" id="PS00344">
    <property type="entry name" value="GATA_ZN_FINGER_1"/>
    <property type="match status" value="1"/>
</dbReference>
<keyword evidence="14" id="KW-1185">Reference proteome</keyword>
<evidence type="ECO:0000256" key="5">
    <source>
        <dbReference type="ARBA" id="ARBA00023015"/>
    </source>
</evidence>
<evidence type="ECO:0000256" key="11">
    <source>
        <dbReference type="SAM" id="SignalP"/>
    </source>
</evidence>
<comment type="caution">
    <text evidence="13">The sequence shown here is derived from an EMBL/GenBank/DDBJ whole genome shotgun (WGS) entry which is preliminary data.</text>
</comment>